<dbReference type="PANTHER" id="PTHR24559">
    <property type="entry name" value="TRANSPOSON TY3-I GAG-POL POLYPROTEIN"/>
    <property type="match status" value="1"/>
</dbReference>
<gene>
    <name evidence="2" type="ORF">Sradi_5309000</name>
</gene>
<evidence type="ECO:0000259" key="1">
    <source>
        <dbReference type="PROSITE" id="PS50878"/>
    </source>
</evidence>
<evidence type="ECO:0000313" key="2">
    <source>
        <dbReference type="EMBL" id="KAL0320475.1"/>
    </source>
</evidence>
<dbReference type="InterPro" id="IPR053134">
    <property type="entry name" value="RNA-dir_DNA_polymerase"/>
</dbReference>
<reference evidence="2" key="2">
    <citation type="journal article" date="2024" name="Plant">
        <title>Genomic evolution and insights into agronomic trait innovations of Sesamum species.</title>
        <authorList>
            <person name="Miao H."/>
            <person name="Wang L."/>
            <person name="Qu L."/>
            <person name="Liu H."/>
            <person name="Sun Y."/>
            <person name="Le M."/>
            <person name="Wang Q."/>
            <person name="Wei S."/>
            <person name="Zheng Y."/>
            <person name="Lin W."/>
            <person name="Duan Y."/>
            <person name="Cao H."/>
            <person name="Xiong S."/>
            <person name="Wang X."/>
            <person name="Wei L."/>
            <person name="Li C."/>
            <person name="Ma Q."/>
            <person name="Ju M."/>
            <person name="Zhao R."/>
            <person name="Li G."/>
            <person name="Mu C."/>
            <person name="Tian Q."/>
            <person name="Mei H."/>
            <person name="Zhang T."/>
            <person name="Gao T."/>
            <person name="Zhang H."/>
        </authorList>
    </citation>
    <scope>NUCLEOTIDE SEQUENCE</scope>
    <source>
        <strain evidence="2">G02</strain>
    </source>
</reference>
<comment type="caution">
    <text evidence="2">The sequence shown here is derived from an EMBL/GenBank/DDBJ whole genome shotgun (WGS) entry which is preliminary data.</text>
</comment>
<dbReference type="PANTHER" id="PTHR24559:SF444">
    <property type="entry name" value="REVERSE TRANSCRIPTASE DOMAIN-CONTAINING PROTEIN"/>
    <property type="match status" value="1"/>
</dbReference>
<dbReference type="Gene3D" id="3.10.10.10">
    <property type="entry name" value="HIV Type 1 Reverse Transcriptase, subunit A, domain 1"/>
    <property type="match status" value="1"/>
</dbReference>
<organism evidence="2">
    <name type="scientific">Sesamum radiatum</name>
    <name type="common">Black benniseed</name>
    <dbReference type="NCBI Taxonomy" id="300843"/>
    <lineage>
        <taxon>Eukaryota</taxon>
        <taxon>Viridiplantae</taxon>
        <taxon>Streptophyta</taxon>
        <taxon>Embryophyta</taxon>
        <taxon>Tracheophyta</taxon>
        <taxon>Spermatophyta</taxon>
        <taxon>Magnoliopsida</taxon>
        <taxon>eudicotyledons</taxon>
        <taxon>Gunneridae</taxon>
        <taxon>Pentapetalae</taxon>
        <taxon>asterids</taxon>
        <taxon>lamiids</taxon>
        <taxon>Lamiales</taxon>
        <taxon>Pedaliaceae</taxon>
        <taxon>Sesamum</taxon>
    </lineage>
</organism>
<keyword evidence="2" id="KW-0548">Nucleotidyltransferase</keyword>
<dbReference type="SUPFAM" id="SSF56672">
    <property type="entry name" value="DNA/RNA polymerases"/>
    <property type="match status" value="1"/>
</dbReference>
<sequence length="100" mass="11507">MGAAVFSKIDLRSGYWQLGIEEVSIPKTTFRTRHGHYEVVVMPFGLTNAPAAFMSLMNKTLQSFLDQFVIVFIDDILIYSSSHEEHEQHLHTVLQILREK</sequence>
<dbReference type="InterPro" id="IPR043128">
    <property type="entry name" value="Rev_trsase/Diguanyl_cyclase"/>
</dbReference>
<dbReference type="GO" id="GO:0003964">
    <property type="term" value="F:RNA-directed DNA polymerase activity"/>
    <property type="evidence" value="ECO:0007669"/>
    <property type="project" value="UniProtKB-KW"/>
</dbReference>
<dbReference type="CDD" id="cd01647">
    <property type="entry name" value="RT_LTR"/>
    <property type="match status" value="1"/>
</dbReference>
<proteinExistence type="predicted"/>
<feature type="domain" description="Reverse transcriptase" evidence="1">
    <location>
        <begin position="1"/>
        <end position="100"/>
    </location>
</feature>
<dbReference type="InterPro" id="IPR043502">
    <property type="entry name" value="DNA/RNA_pol_sf"/>
</dbReference>
<dbReference type="Gene3D" id="3.30.70.270">
    <property type="match status" value="1"/>
</dbReference>
<dbReference type="Pfam" id="PF00078">
    <property type="entry name" value="RVT_1"/>
    <property type="match status" value="1"/>
</dbReference>
<keyword evidence="2" id="KW-0695">RNA-directed DNA polymerase</keyword>
<dbReference type="EMBL" id="JACGWJ010000024">
    <property type="protein sequence ID" value="KAL0320475.1"/>
    <property type="molecule type" value="Genomic_DNA"/>
</dbReference>
<protein>
    <submittedName>
        <fullName evidence="2">RNA-directed DNA polymerase</fullName>
    </submittedName>
</protein>
<dbReference type="PROSITE" id="PS50878">
    <property type="entry name" value="RT_POL"/>
    <property type="match status" value="1"/>
</dbReference>
<dbReference type="InterPro" id="IPR000477">
    <property type="entry name" value="RT_dom"/>
</dbReference>
<keyword evidence="2" id="KW-0808">Transferase</keyword>
<reference evidence="2" key="1">
    <citation type="submission" date="2020-06" db="EMBL/GenBank/DDBJ databases">
        <authorList>
            <person name="Li T."/>
            <person name="Hu X."/>
            <person name="Zhang T."/>
            <person name="Song X."/>
            <person name="Zhang H."/>
            <person name="Dai N."/>
            <person name="Sheng W."/>
            <person name="Hou X."/>
            <person name="Wei L."/>
        </authorList>
    </citation>
    <scope>NUCLEOTIDE SEQUENCE</scope>
    <source>
        <strain evidence="2">G02</strain>
        <tissue evidence="2">Leaf</tissue>
    </source>
</reference>
<name>A0AAW2LMQ9_SESRA</name>
<accession>A0AAW2LMQ9</accession>
<dbReference type="AlphaFoldDB" id="A0AAW2LMQ9"/>